<dbReference type="InParanoid" id="A0A078B449"/>
<dbReference type="PANTHER" id="PTHR10938:SF0">
    <property type="entry name" value="TRANSLATION INITIATION FACTOR IF-3, MITOCHONDRIAL"/>
    <property type="match status" value="1"/>
</dbReference>
<evidence type="ECO:0000256" key="2">
    <source>
        <dbReference type="ARBA" id="ARBA00022540"/>
    </source>
</evidence>
<dbReference type="Pfam" id="PF05198">
    <property type="entry name" value="IF3_N"/>
    <property type="match status" value="1"/>
</dbReference>
<accession>A0A078B449</accession>
<evidence type="ECO:0000313" key="7">
    <source>
        <dbReference type="Proteomes" id="UP000039865"/>
    </source>
</evidence>
<keyword evidence="7" id="KW-1185">Reference proteome</keyword>
<feature type="domain" description="Translation initiation factor 3 N-terminal" evidence="5">
    <location>
        <begin position="72"/>
        <end position="130"/>
    </location>
</feature>
<dbReference type="Gene3D" id="3.30.110.10">
    <property type="entry name" value="Translation initiation factor 3 (IF-3), C-terminal domain"/>
    <property type="match status" value="1"/>
</dbReference>
<dbReference type="GO" id="GO:0003743">
    <property type="term" value="F:translation initiation factor activity"/>
    <property type="evidence" value="ECO:0007669"/>
    <property type="project" value="UniProtKB-KW"/>
</dbReference>
<evidence type="ECO:0000256" key="4">
    <source>
        <dbReference type="SAM" id="MobiDB-lite"/>
    </source>
</evidence>
<protein>
    <submittedName>
        <fullName evidence="6">Translation initiation factor if-3</fullName>
    </submittedName>
</protein>
<dbReference type="EMBL" id="CCKQ01017150">
    <property type="protein sequence ID" value="CDW89021.1"/>
    <property type="molecule type" value="Genomic_DNA"/>
</dbReference>
<name>A0A078B449_STYLE</name>
<feature type="region of interest" description="Disordered" evidence="4">
    <location>
        <begin position="234"/>
        <end position="277"/>
    </location>
</feature>
<dbReference type="InterPro" id="IPR019814">
    <property type="entry name" value="Translation_initiation_fac_3_N"/>
</dbReference>
<dbReference type="InterPro" id="IPR001288">
    <property type="entry name" value="Translation_initiation_fac_3"/>
</dbReference>
<evidence type="ECO:0000256" key="3">
    <source>
        <dbReference type="ARBA" id="ARBA00022917"/>
    </source>
</evidence>
<dbReference type="PANTHER" id="PTHR10938">
    <property type="entry name" value="TRANSLATION INITIATION FACTOR IF-3"/>
    <property type="match status" value="1"/>
</dbReference>
<dbReference type="Proteomes" id="UP000039865">
    <property type="component" value="Unassembled WGS sequence"/>
</dbReference>
<feature type="compositionally biased region" description="Basic and acidic residues" evidence="4">
    <location>
        <begin position="246"/>
        <end position="265"/>
    </location>
</feature>
<keyword evidence="2 6" id="KW-0396">Initiation factor</keyword>
<keyword evidence="3" id="KW-0648">Protein biosynthesis</keyword>
<reference evidence="6 7" key="1">
    <citation type="submission" date="2014-06" db="EMBL/GenBank/DDBJ databases">
        <authorList>
            <person name="Swart Estienne"/>
        </authorList>
    </citation>
    <scope>NUCLEOTIDE SEQUENCE [LARGE SCALE GENOMIC DNA]</scope>
    <source>
        <strain evidence="6 7">130c</strain>
    </source>
</reference>
<dbReference type="InterPro" id="IPR036788">
    <property type="entry name" value="T_IF-3_C_sf"/>
</dbReference>
<dbReference type="GO" id="GO:0032790">
    <property type="term" value="P:ribosome disassembly"/>
    <property type="evidence" value="ECO:0007669"/>
    <property type="project" value="TreeGrafter"/>
</dbReference>
<gene>
    <name evidence="6" type="primary">Contig13683.g14587</name>
    <name evidence="6" type="ORF">STYLEM_18149</name>
</gene>
<dbReference type="GO" id="GO:0043022">
    <property type="term" value="F:ribosome binding"/>
    <property type="evidence" value="ECO:0007669"/>
    <property type="project" value="TreeGrafter"/>
</dbReference>
<dbReference type="AlphaFoldDB" id="A0A078B449"/>
<evidence type="ECO:0000259" key="5">
    <source>
        <dbReference type="Pfam" id="PF05198"/>
    </source>
</evidence>
<dbReference type="SUPFAM" id="SSF55200">
    <property type="entry name" value="Translation initiation factor IF3, C-terminal domain"/>
    <property type="match status" value="1"/>
</dbReference>
<dbReference type="SUPFAM" id="SSF54364">
    <property type="entry name" value="Translation initiation factor IF3, N-terminal domain"/>
    <property type="match status" value="1"/>
</dbReference>
<feature type="compositionally biased region" description="Acidic residues" evidence="4">
    <location>
        <begin position="266"/>
        <end position="277"/>
    </location>
</feature>
<evidence type="ECO:0000313" key="6">
    <source>
        <dbReference type="EMBL" id="CDW89021.1"/>
    </source>
</evidence>
<dbReference type="OrthoDB" id="21573at2759"/>
<comment type="similarity">
    <text evidence="1">Belongs to the IF-3 family.</text>
</comment>
<sequence>MPRMMALQPQVKSMYQAKTMIMQPYSYFNFATVESSSQNQAPILGTTSLGSNKKITAKTLCDITGTRYYPHNEEIGFGPDRIVRVYDENDVLIGDMTFQEAQDAAAGGKKDLVLRNSKIDPPVTKIMLYKLELLKRLFKKLGRQGEEKDSKSKTFRLTTTISLHDLDNKKKKAIEYLKTYSGLKFYMKVNIYDEENVQKGRLMLMNIAEDLKEYGKVKVSPMVGASKQVDSKYEQNIKASGGKKPSKIEDIKKGADKQRASKDDIVSLEDGEDDDEDIEGRSQYVYMELQSTVAFKEIDIDKMLEHTSLDDFLRGLYVNSLGQTPTGEKKLTHHEKMMGMIASQGQDQGSAQDAPTLAFEEQDDSDNRFSNENLRKQAMENLKELKRRQKYSQIFNQGDQAKQADIEEEVQEIETDITKQKRIDLTKTQIQQNESEQDKEFDEFDLIEQNVDPKDIKTILRISQLENEIELEKIKIKIKHIFKFSMQAHDPMKICE</sequence>
<dbReference type="Gene3D" id="3.10.20.80">
    <property type="entry name" value="Translation initiation factor 3 (IF-3), N-terminal domain"/>
    <property type="match status" value="1"/>
</dbReference>
<organism evidence="6 7">
    <name type="scientific">Stylonychia lemnae</name>
    <name type="common">Ciliate</name>
    <dbReference type="NCBI Taxonomy" id="5949"/>
    <lineage>
        <taxon>Eukaryota</taxon>
        <taxon>Sar</taxon>
        <taxon>Alveolata</taxon>
        <taxon>Ciliophora</taxon>
        <taxon>Intramacronucleata</taxon>
        <taxon>Spirotrichea</taxon>
        <taxon>Stichotrichia</taxon>
        <taxon>Sporadotrichida</taxon>
        <taxon>Oxytrichidae</taxon>
        <taxon>Stylonychinae</taxon>
        <taxon>Stylonychia</taxon>
    </lineage>
</organism>
<dbReference type="InterPro" id="IPR036787">
    <property type="entry name" value="T_IF-3_N_sf"/>
</dbReference>
<proteinExistence type="inferred from homology"/>
<evidence type="ECO:0000256" key="1">
    <source>
        <dbReference type="ARBA" id="ARBA00005439"/>
    </source>
</evidence>